<keyword evidence="1" id="KW-0472">Membrane</keyword>
<dbReference type="AlphaFoldDB" id="A0A9D1FTC3"/>
<evidence type="ECO:0000313" key="3">
    <source>
        <dbReference type="Proteomes" id="UP000824141"/>
    </source>
</evidence>
<feature type="transmembrane region" description="Helical" evidence="1">
    <location>
        <begin position="16"/>
        <end position="38"/>
    </location>
</feature>
<protein>
    <submittedName>
        <fullName evidence="2">DUF3137 domain-containing protein</fullName>
    </submittedName>
</protein>
<dbReference type="EMBL" id="DVJM01000209">
    <property type="protein sequence ID" value="HIS79618.1"/>
    <property type="molecule type" value="Genomic_DNA"/>
</dbReference>
<proteinExistence type="predicted"/>
<organism evidence="2 3">
    <name type="scientific">Candidatus Caccousia stercoris</name>
    <dbReference type="NCBI Taxonomy" id="2840723"/>
    <lineage>
        <taxon>Bacteria</taxon>
        <taxon>Bacillati</taxon>
        <taxon>Bacillota</taxon>
        <taxon>Clostridia</taxon>
        <taxon>Eubacteriales</taxon>
        <taxon>Oscillospiraceae</taxon>
        <taxon>Oscillospiraceae incertae sedis</taxon>
        <taxon>Candidatus Caccousia</taxon>
    </lineage>
</organism>
<name>A0A9D1FTC3_9FIRM</name>
<keyword evidence="1" id="KW-0812">Transmembrane</keyword>
<reference evidence="2" key="2">
    <citation type="journal article" date="2021" name="PeerJ">
        <title>Extensive microbial diversity within the chicken gut microbiome revealed by metagenomics and culture.</title>
        <authorList>
            <person name="Gilroy R."/>
            <person name="Ravi A."/>
            <person name="Getino M."/>
            <person name="Pursley I."/>
            <person name="Horton D.L."/>
            <person name="Alikhan N.F."/>
            <person name="Baker D."/>
            <person name="Gharbi K."/>
            <person name="Hall N."/>
            <person name="Watson M."/>
            <person name="Adriaenssens E.M."/>
            <person name="Foster-Nyarko E."/>
            <person name="Jarju S."/>
            <person name="Secka A."/>
            <person name="Antonio M."/>
            <person name="Oren A."/>
            <person name="Chaudhuri R.R."/>
            <person name="La Ragione R."/>
            <person name="Hildebrand F."/>
            <person name="Pallen M.J."/>
        </authorList>
    </citation>
    <scope>NUCLEOTIDE SEQUENCE</scope>
    <source>
        <strain evidence="2">6086</strain>
    </source>
</reference>
<dbReference type="Proteomes" id="UP000824141">
    <property type="component" value="Unassembled WGS sequence"/>
</dbReference>
<keyword evidence="1" id="KW-1133">Transmembrane helix</keyword>
<dbReference type="InterPro" id="IPR021484">
    <property type="entry name" value="DUF3137"/>
</dbReference>
<accession>A0A9D1FTC3</accession>
<reference evidence="2" key="1">
    <citation type="submission" date="2020-10" db="EMBL/GenBank/DDBJ databases">
        <authorList>
            <person name="Gilroy R."/>
        </authorList>
    </citation>
    <scope>NUCLEOTIDE SEQUENCE</scope>
    <source>
        <strain evidence="2">6086</strain>
    </source>
</reference>
<feature type="transmembrane region" description="Helical" evidence="1">
    <location>
        <begin position="50"/>
        <end position="72"/>
    </location>
</feature>
<sequence>MEQEIERLQKKTKQCFVWMWICTGIVFVASIVLLWLLLQQVPDLDKKDRIGGILILPPFLAAGTAVLCYLIFVRGAYKKFNVAFKSHYVLPTIESLGIFEDLNYQHNGGLSYTEVRNSSVVGCGEQRYYETEDLLTGRYRGTGFQYCDVKTQKMVMRGKERRLETIFEGQIMRFDSFDETKSSMGHLQLFEKEFLSDFKGQTAQNKIQTEDEAFNKRFQIYAADPHTAFYILTPKMIEQITHFADTVKDQIAITFTGTVLYVAVYRARSMFDGEVRRPCSEQRAEILKDVEILRQAGEILLQTQR</sequence>
<evidence type="ECO:0000256" key="1">
    <source>
        <dbReference type="SAM" id="Phobius"/>
    </source>
</evidence>
<gene>
    <name evidence="2" type="ORF">IAD03_09640</name>
</gene>
<evidence type="ECO:0000313" key="2">
    <source>
        <dbReference type="EMBL" id="HIS79618.1"/>
    </source>
</evidence>
<dbReference type="Pfam" id="PF11335">
    <property type="entry name" value="DUF3137"/>
    <property type="match status" value="1"/>
</dbReference>
<comment type="caution">
    <text evidence="2">The sequence shown here is derived from an EMBL/GenBank/DDBJ whole genome shotgun (WGS) entry which is preliminary data.</text>
</comment>